<dbReference type="EMBL" id="CADCTQ010000440">
    <property type="protein sequence ID" value="CAA9299714.1"/>
    <property type="molecule type" value="Genomic_DNA"/>
</dbReference>
<feature type="compositionally biased region" description="Basic residues" evidence="1">
    <location>
        <begin position="176"/>
        <end position="188"/>
    </location>
</feature>
<accession>A0A6J4K9D3</accession>
<dbReference type="AlphaFoldDB" id="A0A6J4K9D3"/>
<proteinExistence type="predicted"/>
<reference evidence="2" key="1">
    <citation type="submission" date="2020-02" db="EMBL/GenBank/DDBJ databases">
        <authorList>
            <person name="Meier V. D."/>
        </authorList>
    </citation>
    <scope>NUCLEOTIDE SEQUENCE</scope>
    <source>
        <strain evidence="2">AVDCRST_MAG56</strain>
    </source>
</reference>
<organism evidence="2">
    <name type="scientific">uncultured Cytophagales bacterium</name>
    <dbReference type="NCBI Taxonomy" id="158755"/>
    <lineage>
        <taxon>Bacteria</taxon>
        <taxon>Pseudomonadati</taxon>
        <taxon>Bacteroidota</taxon>
        <taxon>Sphingobacteriia</taxon>
        <taxon>Sphingobacteriales</taxon>
        <taxon>environmental samples</taxon>
    </lineage>
</organism>
<evidence type="ECO:0000256" key="1">
    <source>
        <dbReference type="SAM" id="MobiDB-lite"/>
    </source>
</evidence>
<name>A0A6J4K9D3_9SPHI</name>
<feature type="region of interest" description="Disordered" evidence="1">
    <location>
        <begin position="1"/>
        <end position="89"/>
    </location>
</feature>
<sequence length="232" mass="25236">AAFFHSRLRRRPRHFRPDRPPPARRPRIRGQLATGRRRAAARPDGPRVRRRTGGALRHHRPRRGGRPLDGRLDRPARQAPGGLRRGADRLVVGAGQGGAARVEPGPGLLGRAARPVLQPAGAAPAAPVQLPRQTLRRRVRRGVRQPYPGQQAQRGQPVAHHLQPRSRGVCGAARPAHPRPGRRHHPLPRRAGPGGARRPLQPLHPPRGGVPAHPGLPGRTRAERLAASRPGV</sequence>
<gene>
    <name evidence="2" type="ORF">AVDCRST_MAG56-5317</name>
</gene>
<evidence type="ECO:0000313" key="2">
    <source>
        <dbReference type="EMBL" id="CAA9299714.1"/>
    </source>
</evidence>
<feature type="compositionally biased region" description="Basic residues" evidence="1">
    <location>
        <begin position="48"/>
        <end position="65"/>
    </location>
</feature>
<feature type="non-terminal residue" evidence="2">
    <location>
        <position position="232"/>
    </location>
</feature>
<feature type="region of interest" description="Disordered" evidence="1">
    <location>
        <begin position="145"/>
        <end position="232"/>
    </location>
</feature>
<feature type="compositionally biased region" description="Basic residues" evidence="1">
    <location>
        <begin position="1"/>
        <end position="14"/>
    </location>
</feature>
<feature type="non-terminal residue" evidence="2">
    <location>
        <position position="1"/>
    </location>
</feature>
<protein>
    <submittedName>
        <fullName evidence="2">Uncharacterized protein</fullName>
    </submittedName>
</protein>
<feature type="compositionally biased region" description="Basic and acidic residues" evidence="1">
    <location>
        <begin position="66"/>
        <end position="76"/>
    </location>
</feature>